<evidence type="ECO:0008006" key="4">
    <source>
        <dbReference type="Google" id="ProtNLM"/>
    </source>
</evidence>
<evidence type="ECO:0000256" key="1">
    <source>
        <dbReference type="SAM" id="Phobius"/>
    </source>
</evidence>
<protein>
    <recommendedName>
        <fullName evidence="4">DUF3311 domain-containing protein</fullName>
    </recommendedName>
</protein>
<sequence length="64" mass="7486">MKKRHEQKLVILSLALLLAFNLPLVLLFDHADAILGIPVIYGYFFSIWIFSIVVSFLVVKRYYE</sequence>
<reference evidence="2 3" key="1">
    <citation type="submission" date="2019-04" db="EMBL/GenBank/DDBJ databases">
        <title>Flavobacterium sp. nov. isolated from construction timber.</title>
        <authorList>
            <person name="Lin S.-Y."/>
            <person name="Chang C.-T."/>
            <person name="Young C.-C."/>
        </authorList>
    </citation>
    <scope>NUCLEOTIDE SEQUENCE [LARGE SCALE GENOMIC DNA]</scope>
    <source>
        <strain evidence="2 3">CC-CTC003</strain>
    </source>
</reference>
<proteinExistence type="predicted"/>
<feature type="transmembrane region" description="Helical" evidence="1">
    <location>
        <begin position="9"/>
        <end position="28"/>
    </location>
</feature>
<accession>A0A4S4A4W1</accession>
<keyword evidence="1" id="KW-0472">Membrane</keyword>
<name>A0A4S4A4W1_9FLAO</name>
<keyword evidence="1" id="KW-1133">Transmembrane helix</keyword>
<dbReference type="AlphaFoldDB" id="A0A4S4A4W1"/>
<dbReference type="EMBL" id="SSNZ01000001">
    <property type="protein sequence ID" value="THF53527.1"/>
    <property type="molecule type" value="Genomic_DNA"/>
</dbReference>
<dbReference type="Proteomes" id="UP000307507">
    <property type="component" value="Unassembled WGS sequence"/>
</dbReference>
<comment type="caution">
    <text evidence="2">The sequence shown here is derived from an EMBL/GenBank/DDBJ whole genome shotgun (WGS) entry which is preliminary data.</text>
</comment>
<dbReference type="OrthoDB" id="1274170at2"/>
<keyword evidence="3" id="KW-1185">Reference proteome</keyword>
<gene>
    <name evidence="2" type="ORF">E6C50_01540</name>
</gene>
<feature type="transmembrane region" description="Helical" evidence="1">
    <location>
        <begin position="40"/>
        <end position="59"/>
    </location>
</feature>
<evidence type="ECO:0000313" key="2">
    <source>
        <dbReference type="EMBL" id="THF53527.1"/>
    </source>
</evidence>
<organism evidence="2 3">
    <name type="scientific">Flavobacterium supellecticarium</name>
    <dbReference type="NCBI Taxonomy" id="2565924"/>
    <lineage>
        <taxon>Bacteria</taxon>
        <taxon>Pseudomonadati</taxon>
        <taxon>Bacteroidota</taxon>
        <taxon>Flavobacteriia</taxon>
        <taxon>Flavobacteriales</taxon>
        <taxon>Flavobacteriaceae</taxon>
        <taxon>Flavobacterium</taxon>
    </lineage>
</organism>
<keyword evidence="1" id="KW-0812">Transmembrane</keyword>
<evidence type="ECO:0000313" key="3">
    <source>
        <dbReference type="Proteomes" id="UP000307507"/>
    </source>
</evidence>